<dbReference type="GO" id="GO:0015386">
    <property type="term" value="F:potassium:proton antiporter activity"/>
    <property type="evidence" value="ECO:0007669"/>
    <property type="project" value="TreeGrafter"/>
</dbReference>
<keyword evidence="8" id="KW-1185">Reference proteome</keyword>
<feature type="transmembrane region" description="Helical" evidence="5">
    <location>
        <begin position="349"/>
        <end position="367"/>
    </location>
</feature>
<feature type="transmembrane region" description="Helical" evidence="5">
    <location>
        <begin position="111"/>
        <end position="132"/>
    </location>
</feature>
<evidence type="ECO:0000256" key="5">
    <source>
        <dbReference type="SAM" id="Phobius"/>
    </source>
</evidence>
<evidence type="ECO:0000256" key="4">
    <source>
        <dbReference type="ARBA" id="ARBA00023136"/>
    </source>
</evidence>
<feature type="transmembrane region" description="Helical" evidence="5">
    <location>
        <begin position="12"/>
        <end position="33"/>
    </location>
</feature>
<feature type="transmembrane region" description="Helical" evidence="5">
    <location>
        <begin position="290"/>
        <end position="313"/>
    </location>
</feature>
<keyword evidence="2 5" id="KW-0812">Transmembrane</keyword>
<gene>
    <name evidence="7" type="ORF">DWE98_18565</name>
</gene>
<accession>A0A370L2J0</accession>
<evidence type="ECO:0000256" key="1">
    <source>
        <dbReference type="ARBA" id="ARBA00004141"/>
    </source>
</evidence>
<dbReference type="InterPro" id="IPR052946">
    <property type="entry name" value="Alkaline_pH_Ca-Antiporter"/>
</dbReference>
<keyword evidence="3 5" id="KW-1133">Transmembrane helix</keyword>
<evidence type="ECO:0000313" key="8">
    <source>
        <dbReference type="Proteomes" id="UP000255207"/>
    </source>
</evidence>
<feature type="transmembrane region" description="Helical" evidence="5">
    <location>
        <begin position="39"/>
        <end position="63"/>
    </location>
</feature>
<organism evidence="7 8">
    <name type="scientific">Bosea caraganae</name>
    <dbReference type="NCBI Taxonomy" id="2763117"/>
    <lineage>
        <taxon>Bacteria</taxon>
        <taxon>Pseudomonadati</taxon>
        <taxon>Pseudomonadota</taxon>
        <taxon>Alphaproteobacteria</taxon>
        <taxon>Hyphomicrobiales</taxon>
        <taxon>Boseaceae</taxon>
        <taxon>Bosea</taxon>
    </lineage>
</organism>
<protein>
    <submittedName>
        <fullName evidence="7">Ionic transporter y4hA</fullName>
    </submittedName>
</protein>
<dbReference type="AlphaFoldDB" id="A0A370L2J0"/>
<reference evidence="8" key="1">
    <citation type="submission" date="2018-07" db="EMBL/GenBank/DDBJ databases">
        <authorList>
            <person name="Safronova V.I."/>
            <person name="Chirak E.R."/>
            <person name="Sazanova A.L."/>
        </authorList>
    </citation>
    <scope>NUCLEOTIDE SEQUENCE [LARGE SCALE GENOMIC DNA]</scope>
    <source>
        <strain evidence="8">RCAM04685</strain>
    </source>
</reference>
<feature type="domain" description="Sodium/calcium exchanger membrane region" evidence="6">
    <location>
        <begin position="43"/>
        <end position="197"/>
    </location>
</feature>
<dbReference type="Pfam" id="PF01699">
    <property type="entry name" value="Na_Ca_ex"/>
    <property type="match status" value="2"/>
</dbReference>
<dbReference type="RefSeq" id="WP_114830782.1">
    <property type="nucleotide sequence ID" value="NZ_QQTO01000005.1"/>
</dbReference>
<feature type="transmembrane region" description="Helical" evidence="5">
    <location>
        <begin position="75"/>
        <end position="99"/>
    </location>
</feature>
<feature type="domain" description="Sodium/calcium exchanger membrane region" evidence="6">
    <location>
        <begin position="225"/>
        <end position="367"/>
    </location>
</feature>
<evidence type="ECO:0000259" key="6">
    <source>
        <dbReference type="Pfam" id="PF01699"/>
    </source>
</evidence>
<evidence type="ECO:0000313" key="7">
    <source>
        <dbReference type="EMBL" id="RDJ22452.1"/>
    </source>
</evidence>
<sequence>MNAERLLAMPMTAWIYPLLGLVFYGVASAMGFADTLAPGMTGIVFAVVLIPVIFGAIFAAVYHAEVIAHWSGEPYGTLVLTAAVTVIEVALIASIMLSGKDGSPALARDTVYAVVMTVCTGLTGLCILVGGLRYREQSFRVSGASAYLTVLLVLATLTLILPNYTRETPGPSYSDSQLAFAAIVTVVLYGAFLYIQTVRHRDYFIADAGEGDWHSNLSIRRVAISAALLLVALIAVVLLSKKFSVVVEVAREAIGAPPPVTGLVVAILILLPEGIAAVRAARSDALQKSLNLALGSALATIGMTFPAVAIVALHLDKPLVLGLDASDAVLLALTLLVSTLTFATGRTNILNGFVHLVIFATFLFLTFQP</sequence>
<feature type="transmembrane region" description="Helical" evidence="5">
    <location>
        <begin position="144"/>
        <end position="164"/>
    </location>
</feature>
<dbReference type="OrthoDB" id="9787814at2"/>
<feature type="transmembrane region" description="Helical" evidence="5">
    <location>
        <begin position="176"/>
        <end position="195"/>
    </location>
</feature>
<dbReference type="GO" id="GO:0005886">
    <property type="term" value="C:plasma membrane"/>
    <property type="evidence" value="ECO:0007669"/>
    <property type="project" value="TreeGrafter"/>
</dbReference>
<dbReference type="EMBL" id="QQTP01000010">
    <property type="protein sequence ID" value="RDJ22452.1"/>
    <property type="molecule type" value="Genomic_DNA"/>
</dbReference>
<dbReference type="PANTHER" id="PTHR37958">
    <property type="entry name" value="SODIUM-POTASSIUM/PROTON ANTIPORTER CHAA"/>
    <property type="match status" value="1"/>
</dbReference>
<dbReference type="PANTHER" id="PTHR37958:SF1">
    <property type="entry name" value="SODIUM-POTASSIUM_PROTON ANTIPORTER CHAA"/>
    <property type="match status" value="1"/>
</dbReference>
<dbReference type="Proteomes" id="UP000255207">
    <property type="component" value="Unassembled WGS sequence"/>
</dbReference>
<feature type="transmembrane region" description="Helical" evidence="5">
    <location>
        <begin position="260"/>
        <end position="278"/>
    </location>
</feature>
<evidence type="ECO:0000256" key="3">
    <source>
        <dbReference type="ARBA" id="ARBA00022989"/>
    </source>
</evidence>
<evidence type="ECO:0000256" key="2">
    <source>
        <dbReference type="ARBA" id="ARBA00022692"/>
    </source>
</evidence>
<feature type="transmembrane region" description="Helical" evidence="5">
    <location>
        <begin position="319"/>
        <end position="342"/>
    </location>
</feature>
<comment type="subcellular location">
    <subcellularLocation>
        <location evidence="1">Membrane</location>
        <topology evidence="1">Multi-pass membrane protein</topology>
    </subcellularLocation>
</comment>
<keyword evidence="4 5" id="KW-0472">Membrane</keyword>
<feature type="transmembrane region" description="Helical" evidence="5">
    <location>
        <begin position="222"/>
        <end position="240"/>
    </location>
</feature>
<dbReference type="GO" id="GO:0015385">
    <property type="term" value="F:sodium:proton antiporter activity"/>
    <property type="evidence" value="ECO:0007669"/>
    <property type="project" value="TreeGrafter"/>
</dbReference>
<dbReference type="InterPro" id="IPR004837">
    <property type="entry name" value="NaCa_Exmemb"/>
</dbReference>
<proteinExistence type="predicted"/>
<name>A0A370L2J0_9HYPH</name>
<comment type="caution">
    <text evidence="7">The sequence shown here is derived from an EMBL/GenBank/DDBJ whole genome shotgun (WGS) entry which is preliminary data.</text>
</comment>